<name>B6SZY4_MAIZE</name>
<evidence type="ECO:0000256" key="1">
    <source>
        <dbReference type="SAM" id="MobiDB-lite"/>
    </source>
</evidence>
<feature type="region of interest" description="Disordered" evidence="1">
    <location>
        <begin position="1"/>
        <end position="25"/>
    </location>
</feature>
<feature type="compositionally biased region" description="Low complexity" evidence="1">
    <location>
        <begin position="43"/>
        <end position="56"/>
    </location>
</feature>
<feature type="region of interest" description="Disordered" evidence="1">
    <location>
        <begin position="43"/>
        <end position="74"/>
    </location>
</feature>
<organism evidence="2">
    <name type="scientific">Zea mays</name>
    <name type="common">Maize</name>
    <dbReference type="NCBI Taxonomy" id="4577"/>
    <lineage>
        <taxon>Eukaryota</taxon>
        <taxon>Viridiplantae</taxon>
        <taxon>Streptophyta</taxon>
        <taxon>Embryophyta</taxon>
        <taxon>Tracheophyta</taxon>
        <taxon>Spermatophyta</taxon>
        <taxon>Magnoliopsida</taxon>
        <taxon>Liliopsida</taxon>
        <taxon>Poales</taxon>
        <taxon>Poaceae</taxon>
        <taxon>PACMAD clade</taxon>
        <taxon>Panicoideae</taxon>
        <taxon>Andropogonodae</taxon>
        <taxon>Andropogoneae</taxon>
        <taxon>Tripsacinae</taxon>
        <taxon>Zea</taxon>
    </lineage>
</organism>
<proteinExistence type="evidence at transcript level"/>
<accession>B6SZY4</accession>
<feature type="compositionally biased region" description="Basic residues" evidence="1">
    <location>
        <begin position="58"/>
        <end position="74"/>
    </location>
</feature>
<evidence type="ECO:0000313" key="2">
    <source>
        <dbReference type="EMBL" id="ACG30417.1"/>
    </source>
</evidence>
<dbReference type="EMBL" id="EU958299">
    <property type="protein sequence ID" value="ACG30417.1"/>
    <property type="molecule type" value="mRNA"/>
</dbReference>
<feature type="compositionally biased region" description="Low complexity" evidence="1">
    <location>
        <begin position="1"/>
        <end position="23"/>
    </location>
</feature>
<dbReference type="AlphaFoldDB" id="B6SZY4"/>
<protein>
    <submittedName>
        <fullName evidence="2">Uncharacterized protein</fullName>
    </submittedName>
</protein>
<reference evidence="2" key="1">
    <citation type="journal article" date="2009" name="Plant Mol. Biol.">
        <title>Insights into corn genes derived from large-scale cDNA sequencing.</title>
        <authorList>
            <person name="Alexandrov N.N."/>
            <person name="Brover V.V."/>
            <person name="Freidin S."/>
            <person name="Troukhan M.E."/>
            <person name="Tatarinova T.V."/>
            <person name="Zhang H."/>
            <person name="Swaller T.J."/>
            <person name="Lu Y.P."/>
            <person name="Bouck J."/>
            <person name="Flavell R.B."/>
            <person name="Feldmann K.A."/>
        </authorList>
    </citation>
    <scope>NUCLEOTIDE SEQUENCE</scope>
</reference>
<sequence>MSSPRSSSPPTTPRSRSSSRPMPATTAMTTWCSSLGCHWCCPSSPATSSAAPASPTVLHHRHSRTRHRSWIPRY</sequence>